<organism evidence="2 3">
    <name type="scientific">Weissella jogaejeotgali</name>
    <dbReference type="NCBI Taxonomy" id="1631871"/>
    <lineage>
        <taxon>Bacteria</taxon>
        <taxon>Bacillati</taxon>
        <taxon>Bacillota</taxon>
        <taxon>Bacilli</taxon>
        <taxon>Lactobacillales</taxon>
        <taxon>Lactobacillaceae</taxon>
        <taxon>Weissella</taxon>
    </lineage>
</organism>
<evidence type="ECO:0000313" key="2">
    <source>
        <dbReference type="EMBL" id="APS42389.1"/>
    </source>
</evidence>
<dbReference type="STRING" id="1631871.FOL01_1530"/>
<feature type="domain" description="Schlafen group 3-like DNA/RNA helicase" evidence="1">
    <location>
        <begin position="39"/>
        <end position="386"/>
    </location>
</feature>
<name>A0A1L6RCV2_9LACO</name>
<dbReference type="SUPFAM" id="SSF52540">
    <property type="entry name" value="P-loop containing nucleoside triphosphate hydrolases"/>
    <property type="match status" value="1"/>
</dbReference>
<dbReference type="InterPro" id="IPR027417">
    <property type="entry name" value="P-loop_NTPase"/>
</dbReference>
<dbReference type="AlphaFoldDB" id="A0A1L6RCV2"/>
<dbReference type="OrthoDB" id="3193269at2"/>
<sequence length="396" mass="45510">MKNSAVEKFNVTDLTENQRQQLTKIEGFVQQQLQQSESSIAVIEGAAGTGKSVILTKLFEKLQTGAKSSTSPYYGLKNKFTVNHPELLKVYQELSTTIPSLKKGDYIRPTSLINQAHKNNQRYDVIVVDEGHLLLSKPEPYIRFTQDNQLSELIKLAKVVIVVFDFQQVMQSKMFWNRSLLEKCLAPYPHQTFNLTMQYRMQAPASVQAWIKALAAGQLSALPKDLDDYDLRIFSRAADMYELIKEKNESFGLSRMLATTGFTKRTANEHNVYLDDFDLPWDEYDVQTTPWAERPESIHEVGSIYTIQGFDLNYAGVILGPPFKYDEDNDQLYIDTDKVTHREIYKKTPHVTDEKSMQQMKQSVMFHVLNVLLTRGTRGLYLTAADDDLRQRLERL</sequence>
<proteinExistence type="predicted"/>
<evidence type="ECO:0000313" key="3">
    <source>
        <dbReference type="Proteomes" id="UP000185473"/>
    </source>
</evidence>
<evidence type="ECO:0000259" key="1">
    <source>
        <dbReference type="Pfam" id="PF09848"/>
    </source>
</evidence>
<accession>A0A1L6RCV2</accession>
<reference evidence="2 3" key="1">
    <citation type="submission" date="2016-02" db="EMBL/GenBank/DDBJ databases">
        <title>Complete Genome Sequence of Weissella jogaejeotgali FOL01.</title>
        <authorList>
            <person name="Lee J.-H."/>
            <person name="Ku H.-J."/>
        </authorList>
    </citation>
    <scope>NUCLEOTIDE SEQUENCE [LARGE SCALE GENOMIC DNA]</scope>
    <source>
        <strain evidence="2 3">FOL01</strain>
    </source>
</reference>
<dbReference type="KEGG" id="wjo:FOL01_1530"/>
<gene>
    <name evidence="2" type="ORF">FOL01_1530</name>
</gene>
<dbReference type="Gene3D" id="3.40.50.300">
    <property type="entry name" value="P-loop containing nucleotide triphosphate hydrolases"/>
    <property type="match status" value="1"/>
</dbReference>
<dbReference type="Pfam" id="PF09848">
    <property type="entry name" value="SLFN-g3_helicase"/>
    <property type="match status" value="1"/>
</dbReference>
<dbReference type="RefSeq" id="WP_075270137.1">
    <property type="nucleotide sequence ID" value="NZ_CP014332.1"/>
</dbReference>
<dbReference type="EMBL" id="CP014332">
    <property type="protein sequence ID" value="APS42389.1"/>
    <property type="molecule type" value="Genomic_DNA"/>
</dbReference>
<protein>
    <recommendedName>
        <fullName evidence="1">Schlafen group 3-like DNA/RNA helicase domain-containing protein</fullName>
    </recommendedName>
</protein>
<keyword evidence="3" id="KW-1185">Reference proteome</keyword>
<dbReference type="Proteomes" id="UP000185473">
    <property type="component" value="Chromosome"/>
</dbReference>
<dbReference type="InterPro" id="IPR018647">
    <property type="entry name" value="SLFN_3-like_DNA/RNA_helicase"/>
</dbReference>